<comment type="caution">
    <text evidence="1">The sequence shown here is derived from an EMBL/GenBank/DDBJ whole genome shotgun (WGS) entry which is preliminary data.</text>
</comment>
<dbReference type="Gene3D" id="3.90.70.50">
    <property type="entry name" value="Peptidase C10, streptopain"/>
    <property type="match status" value="1"/>
</dbReference>
<dbReference type="InterPro" id="IPR044934">
    <property type="entry name" value="Streptopain_sf"/>
</dbReference>
<dbReference type="EMBL" id="JABANE010000004">
    <property type="protein sequence ID" value="NME66735.1"/>
    <property type="molecule type" value="Genomic_DNA"/>
</dbReference>
<dbReference type="InterPro" id="IPR038765">
    <property type="entry name" value="Papain-like_cys_pep_sf"/>
</dbReference>
<protein>
    <submittedName>
        <fullName evidence="1">Uncharacterized protein</fullName>
    </submittedName>
</protein>
<evidence type="ECO:0000313" key="1">
    <source>
        <dbReference type="EMBL" id="NME66735.1"/>
    </source>
</evidence>
<name>A0A7X9RS13_9BACT</name>
<dbReference type="Proteomes" id="UP000576082">
    <property type="component" value="Unassembled WGS sequence"/>
</dbReference>
<evidence type="ECO:0000313" key="2">
    <source>
        <dbReference type="Proteomes" id="UP000576082"/>
    </source>
</evidence>
<keyword evidence="2" id="KW-1185">Reference proteome</keyword>
<dbReference type="GO" id="GO:0006508">
    <property type="term" value="P:proteolysis"/>
    <property type="evidence" value="ECO:0007669"/>
    <property type="project" value="InterPro"/>
</dbReference>
<dbReference type="Pfam" id="PF01640">
    <property type="entry name" value="Peptidase_C10"/>
    <property type="match status" value="1"/>
</dbReference>
<sequence>MKQPVILSGYQDQDSFLSWCSYYEGHAWVCDGYKSFFSCDTGASYLYLHMNWSWNDSEKYRLLNGWYSFNNWNPGDDSYNHKREMIYNIKPQ</sequence>
<dbReference type="InterPro" id="IPR000200">
    <property type="entry name" value="Peptidase_C10"/>
</dbReference>
<dbReference type="RefSeq" id="WP_169654509.1">
    <property type="nucleotide sequence ID" value="NZ_JABANE010000004.1"/>
</dbReference>
<dbReference type="AlphaFoldDB" id="A0A7X9RS13"/>
<dbReference type="GO" id="GO:0008234">
    <property type="term" value="F:cysteine-type peptidase activity"/>
    <property type="evidence" value="ECO:0007669"/>
    <property type="project" value="InterPro"/>
</dbReference>
<proteinExistence type="predicted"/>
<accession>A0A7X9RS13</accession>
<dbReference type="SUPFAM" id="SSF54001">
    <property type="entry name" value="Cysteine proteinases"/>
    <property type="match status" value="1"/>
</dbReference>
<reference evidence="1 2" key="1">
    <citation type="submission" date="2020-04" db="EMBL/GenBank/DDBJ databases">
        <title>Flammeovirga sp. SR4, a novel species isolated from seawater.</title>
        <authorList>
            <person name="Wang X."/>
        </authorList>
    </citation>
    <scope>NUCLEOTIDE SEQUENCE [LARGE SCALE GENOMIC DNA]</scope>
    <source>
        <strain evidence="1 2">ATCC 23126</strain>
    </source>
</reference>
<organism evidence="1 2">
    <name type="scientific">Flammeovirga aprica JL-4</name>
    <dbReference type="NCBI Taxonomy" id="694437"/>
    <lineage>
        <taxon>Bacteria</taxon>
        <taxon>Pseudomonadati</taxon>
        <taxon>Bacteroidota</taxon>
        <taxon>Cytophagia</taxon>
        <taxon>Cytophagales</taxon>
        <taxon>Flammeovirgaceae</taxon>
        <taxon>Flammeovirga</taxon>
    </lineage>
</organism>
<gene>
    <name evidence="1" type="ORF">HHU12_02045</name>
</gene>